<name>A0ABM5LKL3_FIBSS</name>
<accession>A0ABM5LKL3</accession>
<organism evidence="1 2">
    <name type="scientific">Fibrobacter succinogenes (strain ATCC 19169 / S85)</name>
    <dbReference type="NCBI Taxonomy" id="59374"/>
    <lineage>
        <taxon>Bacteria</taxon>
        <taxon>Pseudomonadati</taxon>
        <taxon>Fibrobacterota</taxon>
        <taxon>Fibrobacteria</taxon>
        <taxon>Fibrobacterales</taxon>
        <taxon>Fibrobacteraceae</taxon>
        <taxon>Fibrobacter</taxon>
    </lineage>
</organism>
<protein>
    <recommendedName>
        <fullName evidence="3">PD-(D/E)XK nuclease family transposase</fullName>
    </recommendedName>
</protein>
<dbReference type="PANTHER" id="PTHR41317">
    <property type="entry name" value="PD-(D_E)XK NUCLEASE FAMILY TRANSPOSASE"/>
    <property type="match status" value="1"/>
</dbReference>
<dbReference type="RefSeq" id="WP_015732350.1">
    <property type="nucleotide sequence ID" value="NC_013410.1"/>
</dbReference>
<gene>
    <name evidence="1" type="ordered locus">Fisuc_2586</name>
</gene>
<evidence type="ECO:0000313" key="2">
    <source>
        <dbReference type="Proteomes" id="UP000001497"/>
    </source>
</evidence>
<keyword evidence="2" id="KW-1185">Reference proteome</keyword>
<evidence type="ECO:0008006" key="3">
    <source>
        <dbReference type="Google" id="ProtNLM"/>
    </source>
</evidence>
<dbReference type="PANTHER" id="PTHR41317:SF1">
    <property type="entry name" value="PD-(D_E)XK NUCLEASE FAMILY TRANSPOSASE"/>
    <property type="match status" value="1"/>
</dbReference>
<proteinExistence type="predicted"/>
<reference evidence="1" key="1">
    <citation type="submission" date="2009-10" db="EMBL/GenBank/DDBJ databases">
        <title>Complete sequence of Fibrobacter succinogenes subsp. succinogenes S85.</title>
        <authorList>
            <consortium name="US DOE Joint Genome Institute"/>
            <person name="Lucas S."/>
            <person name="Copeland A."/>
            <person name="Lapidus A."/>
            <person name="Glavina del Rio T."/>
            <person name="Tice H."/>
            <person name="Bruce D."/>
            <person name="Goodwin L."/>
            <person name="Pitluck S."/>
            <person name="Chertkov O."/>
            <person name="Detter J.C."/>
            <person name="Han C."/>
            <person name="Tapia R."/>
            <person name="Larimer F."/>
            <person name="Land M."/>
            <person name="Hauser L."/>
            <person name="Kyrpides N."/>
            <person name="Mikhailova N."/>
            <person name="Weimer P.J."/>
            <person name="Stevenson D.M."/>
            <person name="Boyum J."/>
            <person name="Brumm P.I."/>
            <person name="Mead D."/>
        </authorList>
    </citation>
    <scope>NUCLEOTIDE SEQUENCE [LARGE SCALE GENOMIC DNA]</scope>
    <source>
        <strain evidence="1">S85</strain>
    </source>
</reference>
<dbReference type="EMBL" id="CP001792">
    <property type="protein sequence ID" value="ACX76171.1"/>
    <property type="molecule type" value="Genomic_DNA"/>
</dbReference>
<dbReference type="Pfam" id="PF12784">
    <property type="entry name" value="PDDEXK_2"/>
    <property type="match status" value="1"/>
</dbReference>
<sequence>MTENNTTSEKKAYYIVTNAQGEEFLLPYYSETFRVLMDDKDTIRDMLNCLLGLDHDHEIIDLDYEFEKPIDVFMPEDDSARLDVWVTTKDHRYFNIEMQNRSHPFFLDRLQLYNSYQTLRGKYEYNRSTYFKLMDEKERKVHFYELPETVSIWLCNFQILKSKDIFKDTWAVYSEDEVHHSDSTHRALPIFSKNRYIVIDLPNFKRIRKSISSREDYWLKLLSQGPLEVPESKDPIFRDALNRLRVSRISPELLKALEEHMFDKHADEAIEAEIWLKGREQGLEQGRDNRNVEMALDMLADDEPVEKIVKYSRLSEDKVLELKQSLAKNALK</sequence>
<dbReference type="Proteomes" id="UP000001497">
    <property type="component" value="Chromosome"/>
</dbReference>
<evidence type="ECO:0000313" key="1">
    <source>
        <dbReference type="EMBL" id="ACX76171.1"/>
    </source>
</evidence>